<protein>
    <submittedName>
        <fullName evidence="1">Uncharacterized protein</fullName>
    </submittedName>
</protein>
<dbReference type="EMBL" id="LAZR01020265">
    <property type="protein sequence ID" value="KKL89510.1"/>
    <property type="molecule type" value="Genomic_DNA"/>
</dbReference>
<comment type="caution">
    <text evidence="1">The sequence shown here is derived from an EMBL/GenBank/DDBJ whole genome shotgun (WGS) entry which is preliminary data.</text>
</comment>
<accession>A0A0F9I6T3</accession>
<proteinExistence type="predicted"/>
<organism evidence="1">
    <name type="scientific">marine sediment metagenome</name>
    <dbReference type="NCBI Taxonomy" id="412755"/>
    <lineage>
        <taxon>unclassified sequences</taxon>
        <taxon>metagenomes</taxon>
        <taxon>ecological metagenomes</taxon>
    </lineage>
</organism>
<evidence type="ECO:0000313" key="1">
    <source>
        <dbReference type="EMBL" id="KKL89510.1"/>
    </source>
</evidence>
<reference evidence="1" key="1">
    <citation type="journal article" date="2015" name="Nature">
        <title>Complex archaea that bridge the gap between prokaryotes and eukaryotes.</title>
        <authorList>
            <person name="Spang A."/>
            <person name="Saw J.H."/>
            <person name="Jorgensen S.L."/>
            <person name="Zaremba-Niedzwiedzka K."/>
            <person name="Martijn J."/>
            <person name="Lind A.E."/>
            <person name="van Eijk R."/>
            <person name="Schleper C."/>
            <person name="Guy L."/>
            <person name="Ettema T.J."/>
        </authorList>
    </citation>
    <scope>NUCLEOTIDE SEQUENCE</scope>
</reference>
<sequence length="123" mass="14731">MIKHRAPPNNLLRVEINFGTGSKAKRHYEKLVSIMPLVKHTLDKLGNKDHADLLWHWQRTLRFKIAEAPHWTVELNAMEWQALSRGLRAQGTPGRSLYEWIQRNHKRYYHTQFYSQREWRSSA</sequence>
<gene>
    <name evidence="1" type="ORF">LCGC14_1913970</name>
</gene>
<dbReference type="AlphaFoldDB" id="A0A0F9I6T3"/>
<name>A0A0F9I6T3_9ZZZZ</name>